<gene>
    <name evidence="1" type="ORF">SAMN05443432_1032</name>
</gene>
<dbReference type="EMBL" id="FRCB01000003">
    <property type="protein sequence ID" value="SHL81348.1"/>
    <property type="molecule type" value="Genomic_DNA"/>
</dbReference>
<protein>
    <submittedName>
        <fullName evidence="1">Predicted N-formylglutamate amidohydrolase</fullName>
    </submittedName>
</protein>
<dbReference type="Gene3D" id="3.40.630.40">
    <property type="entry name" value="Zn-dependent exopeptidases"/>
    <property type="match status" value="1"/>
</dbReference>
<dbReference type="AlphaFoldDB" id="A0A1M7DPL4"/>
<dbReference type="SUPFAM" id="SSF53187">
    <property type="entry name" value="Zn-dependent exopeptidases"/>
    <property type="match status" value="1"/>
</dbReference>
<proteinExistence type="predicted"/>
<dbReference type="InterPro" id="IPR011227">
    <property type="entry name" value="UCP029730"/>
</dbReference>
<keyword evidence="1" id="KW-0378">Hydrolase</keyword>
<evidence type="ECO:0000313" key="2">
    <source>
        <dbReference type="Proteomes" id="UP000322545"/>
    </source>
</evidence>
<name>A0A1M7DPL4_9RHOB</name>
<dbReference type="Proteomes" id="UP000322545">
    <property type="component" value="Unassembled WGS sequence"/>
</dbReference>
<accession>A0A1M7DPL4</accession>
<evidence type="ECO:0000313" key="1">
    <source>
        <dbReference type="EMBL" id="SHL81348.1"/>
    </source>
</evidence>
<sequence>MVSQIIFHMESLQIDQAGQVTDFGEAVHVTPAAQEPYAIVVCEHASNRVPEPLEGLGLERDVLISHVAWDPGALGVARHVAQHLGAVLVSGAISRLVYDCNRPPEAASAIPETSEIYDIPGNQGLSAEARAARIANVYAPFSNALTSELRKYAGTLELLVTVHSFTQVFHGQPRHVELGLLHGRDVEFCHAMMAHLPTPPRYDTRINEPYSAADGVAHTLDLHGCDNGLWNVMIEIRNDLIRTADQQAKMAAYLVEWITATLQDLRQTGSAS</sequence>
<dbReference type="InterPro" id="IPR007709">
    <property type="entry name" value="N-FG_amidohydro"/>
</dbReference>
<keyword evidence="2" id="KW-1185">Reference proteome</keyword>
<dbReference type="Pfam" id="PF05013">
    <property type="entry name" value="FGase"/>
    <property type="match status" value="1"/>
</dbReference>
<organism evidence="1 2">
    <name type="scientific">Roseovarius litoreus</name>
    <dbReference type="NCBI Taxonomy" id="1155722"/>
    <lineage>
        <taxon>Bacteria</taxon>
        <taxon>Pseudomonadati</taxon>
        <taxon>Pseudomonadota</taxon>
        <taxon>Alphaproteobacteria</taxon>
        <taxon>Rhodobacterales</taxon>
        <taxon>Roseobacteraceae</taxon>
        <taxon>Roseovarius</taxon>
    </lineage>
</organism>
<dbReference type="PIRSF" id="PIRSF029730">
    <property type="entry name" value="UCP029730"/>
    <property type="match status" value="1"/>
</dbReference>
<dbReference type="GO" id="GO:0016787">
    <property type="term" value="F:hydrolase activity"/>
    <property type="evidence" value="ECO:0007669"/>
    <property type="project" value="UniProtKB-KW"/>
</dbReference>
<reference evidence="1 2" key="1">
    <citation type="submission" date="2016-11" db="EMBL/GenBank/DDBJ databases">
        <authorList>
            <person name="Varghese N."/>
            <person name="Submissions S."/>
        </authorList>
    </citation>
    <scope>NUCLEOTIDE SEQUENCE [LARGE SCALE GENOMIC DNA]</scope>
    <source>
        <strain evidence="1 2">DSM 28249</strain>
    </source>
</reference>